<reference evidence="4" key="1">
    <citation type="submission" date="2014-12" db="EMBL/GenBank/DDBJ databases">
        <title>Insight into the proteome of Arion vulgaris.</title>
        <authorList>
            <person name="Aradska J."/>
            <person name="Bulat T."/>
            <person name="Smidak R."/>
            <person name="Sarate P."/>
            <person name="Gangsoo J."/>
            <person name="Sialana F."/>
            <person name="Bilban M."/>
            <person name="Lubec G."/>
        </authorList>
    </citation>
    <scope>NUCLEOTIDE SEQUENCE</scope>
    <source>
        <tissue evidence="4">Skin</tissue>
    </source>
</reference>
<sequence>MLISISPGNEINMIASLDSSAYLSGKPIMIPSVTPATVNTNIRFCKHHFGVSDRQERQHDSTPPVALLNTLGVLLSFTSDSIADSAA</sequence>
<protein>
    <submittedName>
        <fullName evidence="4">Uncharacterized protein</fullName>
    </submittedName>
</protein>
<dbReference type="EMBL" id="HACG01041194">
    <property type="protein sequence ID" value="CEK88059.1"/>
    <property type="molecule type" value="Transcribed_RNA"/>
</dbReference>
<name>A0A0B7B5B1_9EUPU</name>
<proteinExistence type="predicted"/>
<dbReference type="EMBL" id="HACG01041196">
    <property type="protein sequence ID" value="CEK88061.1"/>
    <property type="molecule type" value="Transcribed_RNA"/>
</dbReference>
<accession>A0A0B7B5B1</accession>
<dbReference type="AlphaFoldDB" id="A0A0B7B5B1"/>
<dbReference type="EMBL" id="HACG01041197">
    <property type="protein sequence ID" value="CEK88062.1"/>
    <property type="molecule type" value="Transcribed_RNA"/>
</dbReference>
<dbReference type="EMBL" id="HACG01041195">
    <property type="protein sequence ID" value="CEK88060.1"/>
    <property type="molecule type" value="Transcribed_RNA"/>
</dbReference>
<evidence type="ECO:0000313" key="4">
    <source>
        <dbReference type="EMBL" id="CEK88062.1"/>
    </source>
</evidence>
<organism evidence="4">
    <name type="scientific">Arion vulgaris</name>
    <dbReference type="NCBI Taxonomy" id="1028688"/>
    <lineage>
        <taxon>Eukaryota</taxon>
        <taxon>Metazoa</taxon>
        <taxon>Spiralia</taxon>
        <taxon>Lophotrochozoa</taxon>
        <taxon>Mollusca</taxon>
        <taxon>Gastropoda</taxon>
        <taxon>Heterobranchia</taxon>
        <taxon>Euthyneura</taxon>
        <taxon>Panpulmonata</taxon>
        <taxon>Eupulmonata</taxon>
        <taxon>Stylommatophora</taxon>
        <taxon>Helicina</taxon>
        <taxon>Arionoidea</taxon>
        <taxon>Arionidae</taxon>
        <taxon>Arion</taxon>
    </lineage>
</organism>
<evidence type="ECO:0000313" key="2">
    <source>
        <dbReference type="EMBL" id="CEK88060.1"/>
    </source>
</evidence>
<evidence type="ECO:0000313" key="1">
    <source>
        <dbReference type="EMBL" id="CEK88059.1"/>
    </source>
</evidence>
<gene>
    <name evidence="4" type="primary">ORF162983</name>
    <name evidence="1" type="synonym">ORF162953</name>
    <name evidence="2" type="synonym">ORF162962</name>
    <name evidence="3" type="synonym">ORF162973</name>
</gene>
<evidence type="ECO:0000313" key="3">
    <source>
        <dbReference type="EMBL" id="CEK88061.1"/>
    </source>
</evidence>